<sequence length="181" mass="20717">MADGYNDARAMRITEIMSDFRNLQYYISQIQPNPAPEDYYLEGYTLLRTVIIEAQAVLASSYAYGAGTHPRGDAENEKTQLRSVLVDASVRRFQCQRCYLKAVAGLRWMRSRNAILGGQRPYTGHTAQLQLVDSQLRTELAFITDEQVEYSLRAQDVSQGKWLSEDPTLAVIQQHLRIRRQ</sequence>
<proteinExistence type="predicted"/>
<dbReference type="OrthoDB" id="4510061at2759"/>
<accession>A0A9P4TXZ6</accession>
<comment type="caution">
    <text evidence="1">The sequence shown here is derived from an EMBL/GenBank/DDBJ whole genome shotgun (WGS) entry which is preliminary data.</text>
</comment>
<keyword evidence="2" id="KW-1185">Reference proteome</keyword>
<evidence type="ECO:0000313" key="2">
    <source>
        <dbReference type="Proteomes" id="UP000800235"/>
    </source>
</evidence>
<dbReference type="EMBL" id="MU007041">
    <property type="protein sequence ID" value="KAF2430100.1"/>
    <property type="molecule type" value="Genomic_DNA"/>
</dbReference>
<evidence type="ECO:0000313" key="1">
    <source>
        <dbReference type="EMBL" id="KAF2430100.1"/>
    </source>
</evidence>
<organism evidence="1 2">
    <name type="scientific">Tothia fuscella</name>
    <dbReference type="NCBI Taxonomy" id="1048955"/>
    <lineage>
        <taxon>Eukaryota</taxon>
        <taxon>Fungi</taxon>
        <taxon>Dikarya</taxon>
        <taxon>Ascomycota</taxon>
        <taxon>Pezizomycotina</taxon>
        <taxon>Dothideomycetes</taxon>
        <taxon>Pleosporomycetidae</taxon>
        <taxon>Venturiales</taxon>
        <taxon>Cylindrosympodiaceae</taxon>
        <taxon>Tothia</taxon>
    </lineage>
</organism>
<dbReference type="Proteomes" id="UP000800235">
    <property type="component" value="Unassembled WGS sequence"/>
</dbReference>
<name>A0A9P4TXZ6_9PEZI</name>
<dbReference type="AlphaFoldDB" id="A0A9P4TXZ6"/>
<protein>
    <submittedName>
        <fullName evidence="1">Uncharacterized protein</fullName>
    </submittedName>
</protein>
<reference evidence="1" key="1">
    <citation type="journal article" date="2020" name="Stud. Mycol.">
        <title>101 Dothideomycetes genomes: a test case for predicting lifestyles and emergence of pathogens.</title>
        <authorList>
            <person name="Haridas S."/>
            <person name="Albert R."/>
            <person name="Binder M."/>
            <person name="Bloem J."/>
            <person name="Labutti K."/>
            <person name="Salamov A."/>
            <person name="Andreopoulos B."/>
            <person name="Baker S."/>
            <person name="Barry K."/>
            <person name="Bills G."/>
            <person name="Bluhm B."/>
            <person name="Cannon C."/>
            <person name="Castanera R."/>
            <person name="Culley D."/>
            <person name="Daum C."/>
            <person name="Ezra D."/>
            <person name="Gonzalez J."/>
            <person name="Henrissat B."/>
            <person name="Kuo A."/>
            <person name="Liang C."/>
            <person name="Lipzen A."/>
            <person name="Lutzoni F."/>
            <person name="Magnuson J."/>
            <person name="Mondo S."/>
            <person name="Nolan M."/>
            <person name="Ohm R."/>
            <person name="Pangilinan J."/>
            <person name="Park H.-J."/>
            <person name="Ramirez L."/>
            <person name="Alfaro M."/>
            <person name="Sun H."/>
            <person name="Tritt A."/>
            <person name="Yoshinaga Y."/>
            <person name="Zwiers L.-H."/>
            <person name="Turgeon B."/>
            <person name="Goodwin S."/>
            <person name="Spatafora J."/>
            <person name="Crous P."/>
            <person name="Grigoriev I."/>
        </authorList>
    </citation>
    <scope>NUCLEOTIDE SEQUENCE</scope>
    <source>
        <strain evidence="1">CBS 130266</strain>
    </source>
</reference>
<gene>
    <name evidence="1" type="ORF">EJ08DRAFT_251308</name>
</gene>